<feature type="transmembrane region" description="Helical" evidence="1">
    <location>
        <begin position="196"/>
        <end position="220"/>
    </location>
</feature>
<keyword evidence="3" id="KW-1185">Reference proteome</keyword>
<evidence type="ECO:0000313" key="3">
    <source>
        <dbReference type="Proteomes" id="UP000306196"/>
    </source>
</evidence>
<organism evidence="2 3">
    <name type="scientific">Phragmitibacter flavus</name>
    <dbReference type="NCBI Taxonomy" id="2576071"/>
    <lineage>
        <taxon>Bacteria</taxon>
        <taxon>Pseudomonadati</taxon>
        <taxon>Verrucomicrobiota</taxon>
        <taxon>Verrucomicrobiia</taxon>
        <taxon>Verrucomicrobiales</taxon>
        <taxon>Verrucomicrobiaceae</taxon>
        <taxon>Phragmitibacter</taxon>
    </lineage>
</organism>
<reference evidence="2 3" key="1">
    <citation type="submission" date="2019-05" db="EMBL/GenBank/DDBJ databases">
        <title>Verrucobacter flavum gen. nov., sp. nov. a new member of the family Verrucomicrobiaceae.</title>
        <authorList>
            <person name="Szuroczki S."/>
            <person name="Abbaszade G."/>
            <person name="Szabo A."/>
            <person name="Felfoldi T."/>
            <person name="Schumann P."/>
            <person name="Boka K."/>
            <person name="Keki Z."/>
            <person name="Toumi M."/>
            <person name="Toth E."/>
        </authorList>
    </citation>
    <scope>NUCLEOTIDE SEQUENCE [LARGE SCALE GENOMIC DNA]</scope>
    <source>
        <strain evidence="2 3">MG-N-17</strain>
    </source>
</reference>
<keyword evidence="1" id="KW-0812">Transmembrane</keyword>
<dbReference type="Pfam" id="PF03929">
    <property type="entry name" value="PepSY_TM"/>
    <property type="match status" value="1"/>
</dbReference>
<dbReference type="AlphaFoldDB" id="A0A5R8KHM2"/>
<dbReference type="Proteomes" id="UP000306196">
    <property type="component" value="Unassembled WGS sequence"/>
</dbReference>
<dbReference type="OrthoDB" id="9816402at2"/>
<feature type="transmembrane region" description="Helical" evidence="1">
    <location>
        <begin position="144"/>
        <end position="165"/>
    </location>
</feature>
<gene>
    <name evidence="2" type="ORF">FEM03_09350</name>
</gene>
<feature type="transmembrane region" description="Helical" evidence="1">
    <location>
        <begin position="344"/>
        <end position="365"/>
    </location>
</feature>
<dbReference type="RefSeq" id="WP_138085937.1">
    <property type="nucleotide sequence ID" value="NZ_VAUV01000006.1"/>
</dbReference>
<evidence type="ECO:0000256" key="1">
    <source>
        <dbReference type="SAM" id="Phobius"/>
    </source>
</evidence>
<accession>A0A5R8KHM2</accession>
<dbReference type="InterPro" id="IPR005625">
    <property type="entry name" value="PepSY-ass_TM"/>
</dbReference>
<proteinExistence type="predicted"/>
<dbReference type="PANTHER" id="PTHR34219">
    <property type="entry name" value="IRON-REGULATED INNER MEMBRANE PROTEIN-RELATED"/>
    <property type="match status" value="1"/>
</dbReference>
<feature type="transmembrane region" description="Helical" evidence="1">
    <location>
        <begin position="12"/>
        <end position="38"/>
    </location>
</feature>
<sequence>MKLGRAIKKGVFWTHLVGGIAAGLVIFLLAATGVLLSFERQILEWLDEPKVAEIPNQPAMLLEDLVGASIAKHPELSFSSVNLKADPKAAVGVSFGREKSVNLNPYNGEDLGQGSPRLHEAFHWITGLHRWLALSEVNRDTGKLITGIANLFFLFLIVSGLYLWWPGRWTWHFLKRIVWFDRRLTKRAKDWNWHNVFGFWCCVPLLLIVLTGTIMAFGWANQLLFALTGNEPPPPRTGRRGGGGQMAVKPSAPKIEGLNEALLIAQNKVPDWKSISIRLGDKPGAPASFLISQSHRGRPDKRAQLDVDLATGEEKLWEPFSSYNLGRQLRLWTRWVHTGEAGGWIGQTIAALAAMGAMVLVWTGFSMSWQRFRRRRS</sequence>
<keyword evidence="1" id="KW-0472">Membrane</keyword>
<dbReference type="PANTHER" id="PTHR34219:SF3">
    <property type="entry name" value="BLL7967 PROTEIN"/>
    <property type="match status" value="1"/>
</dbReference>
<name>A0A5R8KHM2_9BACT</name>
<dbReference type="EMBL" id="VAUV01000006">
    <property type="protein sequence ID" value="TLD71109.1"/>
    <property type="molecule type" value="Genomic_DNA"/>
</dbReference>
<evidence type="ECO:0000313" key="2">
    <source>
        <dbReference type="EMBL" id="TLD71109.1"/>
    </source>
</evidence>
<protein>
    <submittedName>
        <fullName evidence="2">PepSY domain-containing protein</fullName>
    </submittedName>
</protein>
<keyword evidence="1" id="KW-1133">Transmembrane helix</keyword>
<comment type="caution">
    <text evidence="2">The sequence shown here is derived from an EMBL/GenBank/DDBJ whole genome shotgun (WGS) entry which is preliminary data.</text>
</comment>